<dbReference type="Gene3D" id="3.40.50.720">
    <property type="entry name" value="NAD(P)-binding Rossmann-like Domain"/>
    <property type="match status" value="1"/>
</dbReference>
<dbReference type="PANTHER" id="PTHR43245">
    <property type="entry name" value="BIFUNCTIONAL POLYMYXIN RESISTANCE PROTEIN ARNA"/>
    <property type="match status" value="1"/>
</dbReference>
<evidence type="ECO:0000259" key="1">
    <source>
        <dbReference type="Pfam" id="PF01370"/>
    </source>
</evidence>
<dbReference type="Proteomes" id="UP001055460">
    <property type="component" value="Chromosome"/>
</dbReference>
<dbReference type="RefSeq" id="WP_252160405.1">
    <property type="nucleotide sequence ID" value="NZ_CP098807.1"/>
</dbReference>
<accession>A0A9Q8Y6A5</accession>
<dbReference type="InterPro" id="IPR036291">
    <property type="entry name" value="NAD(P)-bd_dom_sf"/>
</dbReference>
<feature type="domain" description="NAD-dependent epimerase/dehydratase" evidence="1">
    <location>
        <begin position="4"/>
        <end position="233"/>
    </location>
</feature>
<proteinExistence type="predicted"/>
<organism evidence="2 3">
    <name type="scientific">Ensifer adhaerens</name>
    <name type="common">Sinorhizobium morelense</name>
    <dbReference type="NCBI Taxonomy" id="106592"/>
    <lineage>
        <taxon>Bacteria</taxon>
        <taxon>Pseudomonadati</taxon>
        <taxon>Pseudomonadota</taxon>
        <taxon>Alphaproteobacteria</taxon>
        <taxon>Hyphomicrobiales</taxon>
        <taxon>Rhizobiaceae</taxon>
        <taxon>Sinorhizobium/Ensifer group</taxon>
        <taxon>Ensifer</taxon>
    </lineage>
</organism>
<dbReference type="SUPFAM" id="SSF51735">
    <property type="entry name" value="NAD(P)-binding Rossmann-fold domains"/>
    <property type="match status" value="1"/>
</dbReference>
<dbReference type="CDD" id="cd08946">
    <property type="entry name" value="SDR_e"/>
    <property type="match status" value="1"/>
</dbReference>
<evidence type="ECO:0000313" key="3">
    <source>
        <dbReference type="Proteomes" id="UP001055460"/>
    </source>
</evidence>
<name>A0A9Q8Y6A5_ENSAD</name>
<protein>
    <submittedName>
        <fullName evidence="2">NAD(P)-dependent oxidoreductase</fullName>
    </submittedName>
</protein>
<dbReference type="EMBL" id="CP098807">
    <property type="protein sequence ID" value="USJ22521.1"/>
    <property type="molecule type" value="Genomic_DNA"/>
</dbReference>
<reference evidence="2" key="1">
    <citation type="submission" date="2022-06" db="EMBL/GenBank/DDBJ databases">
        <title>Physiological and biochemical characterization and genomic elucidation of a strain of the genus Ensifer adhaerens M8 that combines arsenic oxidation and chromium reduction.</title>
        <authorList>
            <person name="Li X."/>
            <person name="Yu c."/>
        </authorList>
    </citation>
    <scope>NUCLEOTIDE SEQUENCE</scope>
    <source>
        <strain evidence="2">M8</strain>
    </source>
</reference>
<dbReference type="InterPro" id="IPR001509">
    <property type="entry name" value="Epimerase_deHydtase"/>
</dbReference>
<dbReference type="InterPro" id="IPR050177">
    <property type="entry name" value="Lipid_A_modif_metabolic_enz"/>
</dbReference>
<dbReference type="Pfam" id="PF01370">
    <property type="entry name" value="Epimerase"/>
    <property type="match status" value="1"/>
</dbReference>
<evidence type="ECO:0000313" key="2">
    <source>
        <dbReference type="EMBL" id="USJ22521.1"/>
    </source>
</evidence>
<sequence length="296" mass="31746">MTRALVSGGTGFVGRFIVEHLLLAGYEVVIGGRTRAPNTFFSGPVGFVPLSLDPTIDHSAAFGNVQCFVHAAFQHIPGRYRGGEGDDPESFRRANLDGSVRLFETAREQGVGRCIFLSSRAVYGTHPAGAVLSEGSTCHPESLYGALKLAAERQLELLGTDDFRTASLRVTGVYGAPGNGASHKWQALFDDYLQGRPVAPRAGTEVHGDDVAAAVRLVLEAETRRSSVSVFNVSDILVDNSIILEIVRQITGCMNDLPEPAALTEFNAMDCGRLRALGWTPGGLPRLHETIEKLLG</sequence>
<dbReference type="AlphaFoldDB" id="A0A9Q8Y6A5"/>
<gene>
    <name evidence="2" type="ORF">NE863_14595</name>
</gene>